<name>Q6CUP6_KLULA</name>
<proteinExistence type="predicted"/>
<dbReference type="GO" id="GO:0006401">
    <property type="term" value="P:RNA catabolic process"/>
    <property type="evidence" value="ECO:0007669"/>
    <property type="project" value="InterPro"/>
</dbReference>
<dbReference type="KEGG" id="kla:KLLA0_C03256g"/>
<dbReference type="PaxDb" id="284590-Q6CUP6"/>
<dbReference type="Gene3D" id="2.40.128.680">
    <property type="match status" value="1"/>
</dbReference>
<reference evidence="1 2" key="1">
    <citation type="journal article" date="2004" name="Nature">
        <title>Genome evolution in yeasts.</title>
        <authorList>
            <consortium name="Genolevures"/>
            <person name="Dujon B."/>
            <person name="Sherman D."/>
            <person name="Fischer G."/>
            <person name="Durrens P."/>
            <person name="Casaregola S."/>
            <person name="Lafontaine I."/>
            <person name="de Montigny J."/>
            <person name="Marck C."/>
            <person name="Neuveglise C."/>
            <person name="Talla E."/>
            <person name="Goffard N."/>
            <person name="Frangeul L."/>
            <person name="Aigle M."/>
            <person name="Anthouard V."/>
            <person name="Babour A."/>
            <person name="Barbe V."/>
            <person name="Barnay S."/>
            <person name="Blanchin S."/>
            <person name="Beckerich J.M."/>
            <person name="Beyne E."/>
            <person name="Bleykasten C."/>
            <person name="Boisrame A."/>
            <person name="Boyer J."/>
            <person name="Cattolico L."/>
            <person name="Confanioleri F."/>
            <person name="de Daruvar A."/>
            <person name="Despons L."/>
            <person name="Fabre E."/>
            <person name="Fairhead C."/>
            <person name="Ferry-Dumazet H."/>
            <person name="Groppi A."/>
            <person name="Hantraye F."/>
            <person name="Hennequin C."/>
            <person name="Jauniaux N."/>
            <person name="Joyet P."/>
            <person name="Kachouri R."/>
            <person name="Kerrest A."/>
            <person name="Koszul R."/>
            <person name="Lemaire M."/>
            <person name="Lesur I."/>
            <person name="Ma L."/>
            <person name="Muller H."/>
            <person name="Nicaud J.M."/>
            <person name="Nikolski M."/>
            <person name="Oztas S."/>
            <person name="Ozier-Kalogeropoulos O."/>
            <person name="Pellenz S."/>
            <person name="Potier S."/>
            <person name="Richard G.F."/>
            <person name="Straub M.L."/>
            <person name="Suleau A."/>
            <person name="Swennene D."/>
            <person name="Tekaia F."/>
            <person name="Wesolowski-Louvel M."/>
            <person name="Westhof E."/>
            <person name="Wirth B."/>
            <person name="Zeniou-Meyer M."/>
            <person name="Zivanovic I."/>
            <person name="Bolotin-Fukuhara M."/>
            <person name="Thierry A."/>
            <person name="Bouchier C."/>
            <person name="Caudron B."/>
            <person name="Scarpelli C."/>
            <person name="Gaillardin C."/>
            <person name="Weissenbach J."/>
            <person name="Wincker P."/>
            <person name="Souciet J.L."/>
        </authorList>
    </citation>
    <scope>NUCLEOTIDE SEQUENCE [LARGE SCALE GENOMIC DNA]</scope>
    <source>
        <strain evidence="2">ATCC 8585 / CBS 2359 / DSM 70799 / NBRC 1267 / NRRL Y-1140 / WM37</strain>
    </source>
</reference>
<dbReference type="RefSeq" id="XP_452343.1">
    <property type="nucleotide sequence ID" value="XM_452343.1"/>
</dbReference>
<dbReference type="InParanoid" id="Q6CUP6"/>
<dbReference type="Proteomes" id="UP000000598">
    <property type="component" value="Chromosome C"/>
</dbReference>
<sequence length="130" mass="15235">METTATFLPKSVQKQCQAHLVPCKIRYTGQTDELEEQFIMDKQVISPLHENRNVTYIRGRKVIGEQVVFDDRTTYIMSTREDDSGNLLIEPTYKVTEIFNYEREGNEERLTDEISKFIECRELDSLIHEG</sequence>
<organism evidence="1 2">
    <name type="scientific">Kluyveromyces lactis (strain ATCC 8585 / CBS 2359 / DSM 70799 / NBRC 1267 / NRRL Y-1140 / WM37)</name>
    <name type="common">Yeast</name>
    <name type="synonym">Candida sphaerica</name>
    <dbReference type="NCBI Taxonomy" id="284590"/>
    <lineage>
        <taxon>Eukaryota</taxon>
        <taxon>Fungi</taxon>
        <taxon>Dikarya</taxon>
        <taxon>Ascomycota</taxon>
        <taxon>Saccharomycotina</taxon>
        <taxon>Saccharomycetes</taxon>
        <taxon>Saccharomycetales</taxon>
        <taxon>Saccharomycetaceae</taxon>
        <taxon>Kluyveromyces</taxon>
    </lineage>
</organism>
<dbReference type="GeneID" id="2891803"/>
<dbReference type="Pfam" id="PF08615">
    <property type="entry name" value="RNase_H2_suC"/>
    <property type="match status" value="1"/>
</dbReference>
<dbReference type="OMA" id="MEDCTIE"/>
<evidence type="ECO:0000313" key="1">
    <source>
        <dbReference type="EMBL" id="CAH01194.1"/>
    </source>
</evidence>
<dbReference type="HOGENOM" id="CLU_151428_0_0_1"/>
<accession>Q6CUP6</accession>
<keyword evidence="2" id="KW-1185">Reference proteome</keyword>
<dbReference type="GO" id="GO:0032299">
    <property type="term" value="C:ribonuclease H2 complex"/>
    <property type="evidence" value="ECO:0007669"/>
    <property type="project" value="InterPro"/>
</dbReference>
<dbReference type="CDD" id="cd09271">
    <property type="entry name" value="RNase_H2-C"/>
    <property type="match status" value="1"/>
</dbReference>
<protein>
    <submittedName>
        <fullName evidence="1">KLLA0C03256p</fullName>
    </submittedName>
</protein>
<evidence type="ECO:0000313" key="2">
    <source>
        <dbReference type="Proteomes" id="UP000000598"/>
    </source>
</evidence>
<dbReference type="EMBL" id="CR382123">
    <property type="protein sequence ID" value="CAH01194.1"/>
    <property type="molecule type" value="Genomic_DNA"/>
</dbReference>
<dbReference type="InterPro" id="IPR013924">
    <property type="entry name" value="RNase_H2_suC"/>
</dbReference>
<gene>
    <name evidence="1" type="ORF">KLLA0_C03256g</name>
</gene>
<dbReference type="eggNOG" id="ENOG502S76Y">
    <property type="taxonomic scope" value="Eukaryota"/>
</dbReference>
<dbReference type="AlphaFoldDB" id="Q6CUP6"/>